<dbReference type="Bgee" id="ENSMODG00000046904">
    <property type="expression patterns" value="Expressed in spermatid and 3 other cell types or tissues"/>
</dbReference>
<dbReference type="InterPro" id="IPR052598">
    <property type="entry name" value="IgSF_CEA-related"/>
</dbReference>
<evidence type="ECO:0000256" key="6">
    <source>
        <dbReference type="SAM" id="MobiDB-lite"/>
    </source>
</evidence>
<dbReference type="PANTHER" id="PTHR44337:SF20">
    <property type="entry name" value="CARCINOEMBRYONIC ANTIGEN-RELATED CELL ADHESION MOLECULE 5-RELATED"/>
    <property type="match status" value="1"/>
</dbReference>
<dbReference type="InterPro" id="IPR003599">
    <property type="entry name" value="Ig_sub"/>
</dbReference>
<feature type="region of interest" description="Disordered" evidence="6">
    <location>
        <begin position="1"/>
        <end position="44"/>
    </location>
</feature>
<dbReference type="Pfam" id="PF13927">
    <property type="entry name" value="Ig_3"/>
    <property type="match status" value="1"/>
</dbReference>
<feature type="compositionally biased region" description="Polar residues" evidence="6">
    <location>
        <begin position="18"/>
        <end position="27"/>
    </location>
</feature>
<dbReference type="SMART" id="SM00409">
    <property type="entry name" value="IG"/>
    <property type="match status" value="2"/>
</dbReference>
<dbReference type="GeneTree" id="ENSGT01130000278319"/>
<keyword evidence="7" id="KW-0812">Transmembrane</keyword>
<dbReference type="AlphaFoldDB" id="A0A5F8GE50"/>
<keyword evidence="2" id="KW-1015">Disulfide bond</keyword>
<evidence type="ECO:0000256" key="1">
    <source>
        <dbReference type="ARBA" id="ARBA00022729"/>
    </source>
</evidence>
<dbReference type="OMA" id="CTAFNEF"/>
<dbReference type="SUPFAM" id="SSF48726">
    <property type="entry name" value="Immunoglobulin"/>
    <property type="match status" value="2"/>
</dbReference>
<evidence type="ECO:0000256" key="5">
    <source>
        <dbReference type="ARBA" id="ARBA00038222"/>
    </source>
</evidence>
<dbReference type="Pfam" id="PF13895">
    <property type="entry name" value="Ig_2"/>
    <property type="match status" value="1"/>
</dbReference>
<protein>
    <recommendedName>
        <fullName evidence="8">Ig-like domain-containing protein</fullName>
    </recommendedName>
</protein>
<sequence length="354" mass="38763">LSDSFLPSVSRPPPWQALSESGAQSEPQRGPRPTSEIPCGGRARQTDVWAQECPDRLWGRLGSTPEPGDSSGIGVCQEETNIRQRVYHNGTMFFPNLLVNDSGYYEVQIIKDRWTLDRPEAGAPLKVYAPLSKPTISTSNIAPVENKDFSMTCQATGQNHTYQWFINNRAPSGSRLQLSPDKRTFTIRSVTRRENKGPYVCEIKNPFYSNRSDPLTLNVTYGPDTPVIVPTIDAYPIGANITLLCSAVSNPPAQFNWLYNGQQVSNSATFSTITFLSQSGTYTCHASNSFTGLQATKDMNITIYVRVIGKSSLPSLRAHTLSGGAIIGLVIGFLAVVVLIGALVYFLFIRTSSG</sequence>
<keyword evidence="7" id="KW-1133">Transmembrane helix</keyword>
<comment type="similarity">
    <text evidence="5">Belongs to the immunoglobulin superfamily. CEA family.</text>
</comment>
<keyword evidence="1" id="KW-0732">Signal</keyword>
<dbReference type="Gene3D" id="2.60.40.10">
    <property type="entry name" value="Immunoglobulins"/>
    <property type="match status" value="3"/>
</dbReference>
<keyword evidence="3" id="KW-0325">Glycoprotein</keyword>
<evidence type="ECO:0000313" key="9">
    <source>
        <dbReference type="Ensembl" id="ENSMODP00000045546.1"/>
    </source>
</evidence>
<dbReference type="PANTHER" id="PTHR44337">
    <property type="entry name" value="CARCINOEMBRYONIC ANTIGEN-RELATED CELL ADHESION MOLECULE 8"/>
    <property type="match status" value="1"/>
</dbReference>
<evidence type="ECO:0000313" key="10">
    <source>
        <dbReference type="Proteomes" id="UP000002280"/>
    </source>
</evidence>
<dbReference type="PROSITE" id="PS50835">
    <property type="entry name" value="IG_LIKE"/>
    <property type="match status" value="2"/>
</dbReference>
<dbReference type="InterPro" id="IPR036179">
    <property type="entry name" value="Ig-like_dom_sf"/>
</dbReference>
<proteinExistence type="inferred from homology"/>
<keyword evidence="7" id="KW-0472">Membrane</keyword>
<keyword evidence="10" id="KW-1185">Reference proteome</keyword>
<dbReference type="InterPro" id="IPR007110">
    <property type="entry name" value="Ig-like_dom"/>
</dbReference>
<reference evidence="9" key="2">
    <citation type="submission" date="2025-08" db="UniProtKB">
        <authorList>
            <consortium name="Ensembl"/>
        </authorList>
    </citation>
    <scope>IDENTIFICATION</scope>
</reference>
<feature type="domain" description="Ig-like" evidence="8">
    <location>
        <begin position="134"/>
        <end position="220"/>
    </location>
</feature>
<evidence type="ECO:0000256" key="3">
    <source>
        <dbReference type="ARBA" id="ARBA00023180"/>
    </source>
</evidence>
<reference evidence="9" key="1">
    <citation type="journal article" date="2007" name="Nature">
        <title>Genome of the marsupial Monodelphis domestica reveals innovation in non-coding sequences.</title>
        <authorList>
            <person name="Mikkelsen T.S."/>
            <person name="Wakefield M.J."/>
            <person name="Aken B."/>
            <person name="Amemiya C.T."/>
            <person name="Chang J.L."/>
            <person name="Duke S."/>
            <person name="Garber M."/>
            <person name="Gentles A.J."/>
            <person name="Goodstadt L."/>
            <person name="Heger A."/>
            <person name="Jurka J."/>
            <person name="Kamal M."/>
            <person name="Mauceli E."/>
            <person name="Searle S.M."/>
            <person name="Sharpe T."/>
            <person name="Baker M.L."/>
            <person name="Batzer M.A."/>
            <person name="Benos P.V."/>
            <person name="Belov K."/>
            <person name="Clamp M."/>
            <person name="Cook A."/>
            <person name="Cuff J."/>
            <person name="Das R."/>
            <person name="Davidow L."/>
            <person name="Deakin J.E."/>
            <person name="Fazzari M.J."/>
            <person name="Glass J.L."/>
            <person name="Grabherr M."/>
            <person name="Greally J.M."/>
            <person name="Gu W."/>
            <person name="Hore T.A."/>
            <person name="Huttley G.A."/>
            <person name="Kleber M."/>
            <person name="Jirtle R.L."/>
            <person name="Koina E."/>
            <person name="Lee J.T."/>
            <person name="Mahony S."/>
            <person name="Marra M.A."/>
            <person name="Miller R.D."/>
            <person name="Nicholls R.D."/>
            <person name="Oda M."/>
            <person name="Papenfuss A.T."/>
            <person name="Parra Z.E."/>
            <person name="Pollock D.D."/>
            <person name="Ray D.A."/>
            <person name="Schein J.E."/>
            <person name="Speed T.P."/>
            <person name="Thompson K."/>
            <person name="VandeBerg J.L."/>
            <person name="Wade C.M."/>
            <person name="Walker J.A."/>
            <person name="Waters P.D."/>
            <person name="Webber C."/>
            <person name="Weidman J.R."/>
            <person name="Xie X."/>
            <person name="Zody M.C."/>
            <person name="Baldwin J."/>
            <person name="Abdouelleil A."/>
            <person name="Abdulkadir J."/>
            <person name="Abebe A."/>
            <person name="Abera B."/>
            <person name="Abreu J."/>
            <person name="Acer S.C."/>
            <person name="Aftuck L."/>
            <person name="Alexander A."/>
            <person name="An P."/>
            <person name="Anderson E."/>
            <person name="Anderson S."/>
            <person name="Arachi H."/>
            <person name="Azer M."/>
            <person name="Bachantsang P."/>
            <person name="Barry A."/>
            <person name="Bayul T."/>
            <person name="Berlin A."/>
            <person name="Bessette D."/>
            <person name="Bloom T."/>
            <person name="Bloom T."/>
            <person name="Boguslavskiy L."/>
            <person name="Bonnet C."/>
            <person name="Boukhgalter B."/>
            <person name="Bourzgui I."/>
            <person name="Brown A."/>
            <person name="Cahill P."/>
            <person name="Channer S."/>
            <person name="Cheshatsang Y."/>
            <person name="Chuda L."/>
            <person name="Citroen M."/>
            <person name="Collymore A."/>
            <person name="Cooke P."/>
            <person name="Costello M."/>
            <person name="D'Aco K."/>
            <person name="Daza R."/>
            <person name="De Haan G."/>
            <person name="DeGray S."/>
            <person name="DeMaso C."/>
            <person name="Dhargay N."/>
            <person name="Dooley K."/>
            <person name="Dooley E."/>
            <person name="Doricent M."/>
            <person name="Dorje P."/>
            <person name="Dorjee K."/>
            <person name="Dupes A."/>
            <person name="Elong R."/>
            <person name="Falk J."/>
            <person name="Farina A."/>
            <person name="Faro S."/>
            <person name="Ferguson D."/>
            <person name="Fisher S."/>
            <person name="Foley C.D."/>
            <person name="Franke A."/>
            <person name="Friedrich D."/>
            <person name="Gadbois L."/>
            <person name="Gearin G."/>
            <person name="Gearin C.R."/>
            <person name="Giannoukos G."/>
            <person name="Goode T."/>
            <person name="Graham J."/>
            <person name="Grandbois E."/>
            <person name="Grewal S."/>
            <person name="Gyaltsen K."/>
            <person name="Hafez N."/>
            <person name="Hagos B."/>
            <person name="Hall J."/>
            <person name="Henson C."/>
            <person name="Hollinger A."/>
            <person name="Honan T."/>
            <person name="Huard M.D."/>
            <person name="Hughes L."/>
            <person name="Hurhula B."/>
            <person name="Husby M.E."/>
            <person name="Kamat A."/>
            <person name="Kanga B."/>
            <person name="Kashin S."/>
            <person name="Khazanovich D."/>
            <person name="Kisner P."/>
            <person name="Lance K."/>
            <person name="Lara M."/>
            <person name="Lee W."/>
            <person name="Lennon N."/>
            <person name="Letendre F."/>
            <person name="LeVine R."/>
            <person name="Lipovsky A."/>
            <person name="Liu X."/>
            <person name="Liu J."/>
            <person name="Liu S."/>
            <person name="Lokyitsang T."/>
            <person name="Lokyitsang Y."/>
            <person name="Lubonja R."/>
            <person name="Lui A."/>
            <person name="MacDonald P."/>
            <person name="Magnisalis V."/>
            <person name="Maru K."/>
            <person name="Matthews C."/>
            <person name="McCusker W."/>
            <person name="McDonough S."/>
            <person name="Mehta T."/>
            <person name="Meldrim J."/>
            <person name="Meneus L."/>
            <person name="Mihai O."/>
            <person name="Mihalev A."/>
            <person name="Mihova T."/>
            <person name="Mittelman R."/>
            <person name="Mlenga V."/>
            <person name="Montmayeur A."/>
            <person name="Mulrain L."/>
            <person name="Navidi A."/>
            <person name="Naylor J."/>
            <person name="Negash T."/>
            <person name="Nguyen T."/>
            <person name="Nguyen N."/>
            <person name="Nicol R."/>
            <person name="Norbu C."/>
            <person name="Norbu N."/>
            <person name="Novod N."/>
            <person name="O'Neill B."/>
            <person name="Osman S."/>
            <person name="Markiewicz E."/>
            <person name="Oyono O.L."/>
            <person name="Patti C."/>
            <person name="Phunkhang P."/>
            <person name="Pierre F."/>
            <person name="Priest M."/>
            <person name="Raghuraman S."/>
            <person name="Rege F."/>
            <person name="Reyes R."/>
            <person name="Rise C."/>
            <person name="Rogov P."/>
            <person name="Ross K."/>
            <person name="Ryan E."/>
            <person name="Settipalli S."/>
            <person name="Shea T."/>
            <person name="Sherpa N."/>
            <person name="Shi L."/>
            <person name="Shih D."/>
            <person name="Sparrow T."/>
            <person name="Spaulding J."/>
            <person name="Stalker J."/>
            <person name="Stange-Thomann N."/>
            <person name="Stavropoulos S."/>
            <person name="Stone C."/>
            <person name="Strader C."/>
            <person name="Tesfaye S."/>
            <person name="Thomson T."/>
            <person name="Thoulutsang Y."/>
            <person name="Thoulutsang D."/>
            <person name="Topham K."/>
            <person name="Topping I."/>
            <person name="Tsamla T."/>
            <person name="Vassiliev H."/>
            <person name="Vo A."/>
            <person name="Wangchuk T."/>
            <person name="Wangdi T."/>
            <person name="Weiand M."/>
            <person name="Wilkinson J."/>
            <person name="Wilson A."/>
            <person name="Yadav S."/>
            <person name="Young G."/>
            <person name="Yu Q."/>
            <person name="Zembek L."/>
            <person name="Zhong D."/>
            <person name="Zimmer A."/>
            <person name="Zwirko Z."/>
            <person name="Jaffe D.B."/>
            <person name="Alvarez P."/>
            <person name="Brockman W."/>
            <person name="Butler J."/>
            <person name="Chin C."/>
            <person name="Gnerre S."/>
            <person name="MacCallum I."/>
            <person name="Graves J.A."/>
            <person name="Ponting C.P."/>
            <person name="Breen M."/>
            <person name="Samollow P.B."/>
            <person name="Lander E.S."/>
            <person name="Lindblad-Toh K."/>
        </authorList>
    </citation>
    <scope>NUCLEOTIDE SEQUENCE [LARGE SCALE GENOMIC DNA]</scope>
</reference>
<evidence type="ECO:0000256" key="4">
    <source>
        <dbReference type="ARBA" id="ARBA00023319"/>
    </source>
</evidence>
<feature type="transmembrane region" description="Helical" evidence="7">
    <location>
        <begin position="325"/>
        <end position="348"/>
    </location>
</feature>
<organism evidence="9 10">
    <name type="scientific">Monodelphis domestica</name>
    <name type="common">Gray short-tailed opossum</name>
    <dbReference type="NCBI Taxonomy" id="13616"/>
    <lineage>
        <taxon>Eukaryota</taxon>
        <taxon>Metazoa</taxon>
        <taxon>Chordata</taxon>
        <taxon>Craniata</taxon>
        <taxon>Vertebrata</taxon>
        <taxon>Euteleostomi</taxon>
        <taxon>Mammalia</taxon>
        <taxon>Metatheria</taxon>
        <taxon>Didelphimorphia</taxon>
        <taxon>Didelphidae</taxon>
        <taxon>Monodelphis</taxon>
    </lineage>
</organism>
<dbReference type="FunFam" id="2.60.40.10:FF:000244">
    <property type="entry name" value="carcinoembryonic antigen-related cell adhesion molecule 16"/>
    <property type="match status" value="1"/>
</dbReference>
<dbReference type="STRING" id="13616.ENSMODP00000045546"/>
<dbReference type="InterPro" id="IPR013783">
    <property type="entry name" value="Ig-like_fold"/>
</dbReference>
<accession>A0A5F8GE50</accession>
<evidence type="ECO:0000256" key="2">
    <source>
        <dbReference type="ARBA" id="ARBA00023157"/>
    </source>
</evidence>
<dbReference type="Proteomes" id="UP000002280">
    <property type="component" value="Unplaced"/>
</dbReference>
<dbReference type="Ensembl" id="ENSMODT00000082281.1">
    <property type="protein sequence ID" value="ENSMODP00000045546.1"/>
    <property type="gene ID" value="ENSMODG00000046904.1"/>
</dbReference>
<name>A0A5F8GE50_MONDO</name>
<dbReference type="SMART" id="SM00408">
    <property type="entry name" value="IGc2"/>
    <property type="match status" value="2"/>
</dbReference>
<reference evidence="9" key="3">
    <citation type="submission" date="2025-09" db="UniProtKB">
        <authorList>
            <consortium name="Ensembl"/>
        </authorList>
    </citation>
    <scope>IDENTIFICATION</scope>
</reference>
<feature type="domain" description="Ig-like" evidence="8">
    <location>
        <begin position="226"/>
        <end position="300"/>
    </location>
</feature>
<dbReference type="InterPro" id="IPR003598">
    <property type="entry name" value="Ig_sub2"/>
</dbReference>
<dbReference type="InParanoid" id="A0A5F8GE50"/>
<keyword evidence="4" id="KW-0393">Immunoglobulin domain</keyword>
<evidence type="ECO:0000259" key="8">
    <source>
        <dbReference type="PROSITE" id="PS50835"/>
    </source>
</evidence>
<evidence type="ECO:0000256" key="7">
    <source>
        <dbReference type="SAM" id="Phobius"/>
    </source>
</evidence>